<sequence length="160" mass="17686">WCIFAIWGWGGAVGKFLRFCVIVICAVTGSTVVIPCEFAYPQSLRVETFMWCHNDVHCEQPTHVCHSDNTNINADYWGRAECLGDRVKNCALKIKDIKDTDAGVYQFGFTSSYVTGISVGWPGVTLQVSVVNELYEPVVRLCKGSAVAPLNEVLNLNFSS</sequence>
<feature type="transmembrane region" description="Helical" evidence="1">
    <location>
        <begin position="16"/>
        <end position="40"/>
    </location>
</feature>
<keyword evidence="1" id="KW-1133">Transmembrane helix</keyword>
<proteinExistence type="predicted"/>
<name>A0A3B3S2M4_9TELE</name>
<dbReference type="InterPro" id="IPR013783">
    <property type="entry name" value="Ig-like_fold"/>
</dbReference>
<evidence type="ECO:0000259" key="2">
    <source>
        <dbReference type="Pfam" id="PF07686"/>
    </source>
</evidence>
<organism evidence="3 4">
    <name type="scientific">Paramormyrops kingsleyae</name>
    <dbReference type="NCBI Taxonomy" id="1676925"/>
    <lineage>
        <taxon>Eukaryota</taxon>
        <taxon>Metazoa</taxon>
        <taxon>Chordata</taxon>
        <taxon>Craniata</taxon>
        <taxon>Vertebrata</taxon>
        <taxon>Euteleostomi</taxon>
        <taxon>Actinopterygii</taxon>
        <taxon>Neopterygii</taxon>
        <taxon>Teleostei</taxon>
        <taxon>Osteoglossocephala</taxon>
        <taxon>Osteoglossomorpha</taxon>
        <taxon>Osteoglossiformes</taxon>
        <taxon>Mormyridae</taxon>
        <taxon>Paramormyrops</taxon>
    </lineage>
</organism>
<keyword evidence="4" id="KW-1185">Reference proteome</keyword>
<dbReference type="PANTHER" id="PTHR46013:SF4">
    <property type="entry name" value="B-CELL RECEPTOR CD22-RELATED"/>
    <property type="match status" value="1"/>
</dbReference>
<dbReference type="AlphaFoldDB" id="A0A3B3S2M4"/>
<accession>A0A3B3S2M4</accession>
<keyword evidence="1" id="KW-0472">Membrane</keyword>
<feature type="domain" description="Immunoglobulin V-set" evidence="2">
    <location>
        <begin position="26"/>
        <end position="113"/>
    </location>
</feature>
<dbReference type="SUPFAM" id="SSF48726">
    <property type="entry name" value="Immunoglobulin"/>
    <property type="match status" value="1"/>
</dbReference>
<dbReference type="Pfam" id="PF07686">
    <property type="entry name" value="V-set"/>
    <property type="match status" value="1"/>
</dbReference>
<dbReference type="PANTHER" id="PTHR46013">
    <property type="entry name" value="VASCULAR CELL ADHESION MOLECULE 1"/>
    <property type="match status" value="1"/>
</dbReference>
<dbReference type="Gene3D" id="2.60.40.10">
    <property type="entry name" value="Immunoglobulins"/>
    <property type="match status" value="1"/>
</dbReference>
<dbReference type="InterPro" id="IPR036179">
    <property type="entry name" value="Ig-like_dom_sf"/>
</dbReference>
<reference evidence="3" key="2">
    <citation type="submission" date="2025-09" db="UniProtKB">
        <authorList>
            <consortium name="Ensembl"/>
        </authorList>
    </citation>
    <scope>IDENTIFICATION</scope>
</reference>
<dbReference type="GeneTree" id="ENSGT00940000172064"/>
<protein>
    <recommendedName>
        <fullName evidence="2">Immunoglobulin V-set domain-containing protein</fullName>
    </recommendedName>
</protein>
<dbReference type="Proteomes" id="UP000261540">
    <property type="component" value="Unplaced"/>
</dbReference>
<dbReference type="InterPro" id="IPR013106">
    <property type="entry name" value="Ig_V-set"/>
</dbReference>
<evidence type="ECO:0000313" key="3">
    <source>
        <dbReference type="Ensembl" id="ENSPKIP00000024380.1"/>
    </source>
</evidence>
<keyword evidence="1" id="KW-0812">Transmembrane</keyword>
<dbReference type="Ensembl" id="ENSPKIT00000005086.1">
    <property type="protein sequence ID" value="ENSPKIP00000024380.1"/>
    <property type="gene ID" value="ENSPKIG00000007652.1"/>
</dbReference>
<evidence type="ECO:0000256" key="1">
    <source>
        <dbReference type="SAM" id="Phobius"/>
    </source>
</evidence>
<evidence type="ECO:0000313" key="4">
    <source>
        <dbReference type="Proteomes" id="UP000261540"/>
    </source>
</evidence>
<reference evidence="3" key="1">
    <citation type="submission" date="2025-08" db="UniProtKB">
        <authorList>
            <consortium name="Ensembl"/>
        </authorList>
    </citation>
    <scope>IDENTIFICATION</scope>
</reference>